<comment type="caution">
    <text evidence="6">The sequence shown here is derived from an EMBL/GenBank/DDBJ whole genome shotgun (WGS) entry which is preliminary data.</text>
</comment>
<keyword evidence="4" id="KW-0175">Coiled coil</keyword>
<dbReference type="Pfam" id="PF00400">
    <property type="entry name" value="WD40"/>
    <property type="match status" value="1"/>
</dbReference>
<sequence>MIVNETTHKRSLRKIKTATWLVSLIALAAILLAGYAFQQKRYADEQARLAKRNITEAMEQQQIALAQRNIADSSKEQALQQRELALESEKNALLQSQLAEDQKRNAELNRLEALKQQYLAQQQKLYAAQQTKLAESNAAEAKRQQAEAESQRIIANDQKQISSRLKELADSRKLAKEAVVMMNEHRYDSSKDRALEAYLVNAINDGPAQNSDIYDALNVNWIKSIAYKNQFNFHRLPVRCICGSPSTDIIFTADEAGFIYASRMNNYSVQKTGFYNVKEEIRSIAVSGSGEKLAVITAAGNGMYFKVAAGAITPAGEFKFQGIGKTVLFDESDNIIVATTKGLVKLQPGKPGEAAYIPRDGLNDVALGKSGILYVASGNTLSVYKDWSDLAQNKTSASQSFDAKITSIAIDNTEKYLAVGTYNGFVWLLNNKNTNIIWSRALHASSINDLQFSVVNGGFVQLASASADQTIKLTDVTAVMQRKYSEDVLTLRGHNKWIYGLCYAPGGSWLYSVGEDNKLIAWKPTTADLYKTLTEK</sequence>
<keyword evidence="1 3" id="KW-0853">WD repeat</keyword>
<evidence type="ECO:0000313" key="7">
    <source>
        <dbReference type="Proteomes" id="UP000628448"/>
    </source>
</evidence>
<dbReference type="SUPFAM" id="SSF50978">
    <property type="entry name" value="WD40 repeat-like"/>
    <property type="match status" value="1"/>
</dbReference>
<dbReference type="InterPro" id="IPR001680">
    <property type="entry name" value="WD40_rpt"/>
</dbReference>
<evidence type="ECO:0000256" key="5">
    <source>
        <dbReference type="SAM" id="Phobius"/>
    </source>
</evidence>
<dbReference type="PROSITE" id="PS50082">
    <property type="entry name" value="WD_REPEATS_2"/>
    <property type="match status" value="1"/>
</dbReference>
<dbReference type="RefSeq" id="WP_196991976.1">
    <property type="nucleotide sequence ID" value="NZ_JADWYR010000002.1"/>
</dbReference>
<dbReference type="Proteomes" id="UP000628448">
    <property type="component" value="Unassembled WGS sequence"/>
</dbReference>
<reference evidence="6" key="1">
    <citation type="submission" date="2020-11" db="EMBL/GenBank/DDBJ databases">
        <title>Bacterial whole genome sequence for Panacibacter sp. DH6.</title>
        <authorList>
            <person name="Le V."/>
            <person name="Ko S."/>
            <person name="Ahn C.-Y."/>
            <person name="Oh H.-M."/>
        </authorList>
    </citation>
    <scope>NUCLEOTIDE SEQUENCE</scope>
    <source>
        <strain evidence="6">DH6</strain>
    </source>
</reference>
<feature type="repeat" description="WD" evidence="3">
    <location>
        <begin position="491"/>
        <end position="532"/>
    </location>
</feature>
<keyword evidence="5" id="KW-0472">Membrane</keyword>
<dbReference type="InterPro" id="IPR015943">
    <property type="entry name" value="WD40/YVTN_repeat-like_dom_sf"/>
</dbReference>
<proteinExistence type="predicted"/>
<keyword evidence="2" id="KW-0677">Repeat</keyword>
<dbReference type="AlphaFoldDB" id="A0A931MC62"/>
<name>A0A931MC62_9BACT</name>
<dbReference type="PANTHER" id="PTHR19848">
    <property type="entry name" value="WD40 REPEAT PROTEIN"/>
    <property type="match status" value="1"/>
</dbReference>
<evidence type="ECO:0000256" key="4">
    <source>
        <dbReference type="SAM" id="Coils"/>
    </source>
</evidence>
<evidence type="ECO:0008006" key="8">
    <source>
        <dbReference type="Google" id="ProtNLM"/>
    </source>
</evidence>
<organism evidence="6 7">
    <name type="scientific">Panacibacter microcysteis</name>
    <dbReference type="NCBI Taxonomy" id="2793269"/>
    <lineage>
        <taxon>Bacteria</taxon>
        <taxon>Pseudomonadati</taxon>
        <taxon>Bacteroidota</taxon>
        <taxon>Chitinophagia</taxon>
        <taxon>Chitinophagales</taxon>
        <taxon>Chitinophagaceae</taxon>
        <taxon>Panacibacter</taxon>
    </lineage>
</organism>
<keyword evidence="7" id="KW-1185">Reference proteome</keyword>
<dbReference type="Gene3D" id="2.130.10.10">
    <property type="entry name" value="YVTN repeat-like/Quinoprotein amine dehydrogenase"/>
    <property type="match status" value="2"/>
</dbReference>
<evidence type="ECO:0000313" key="6">
    <source>
        <dbReference type="EMBL" id="MBG9377915.1"/>
    </source>
</evidence>
<evidence type="ECO:0000256" key="3">
    <source>
        <dbReference type="PROSITE-ProRule" id="PRU00221"/>
    </source>
</evidence>
<dbReference type="EMBL" id="JADWYR010000002">
    <property type="protein sequence ID" value="MBG9377915.1"/>
    <property type="molecule type" value="Genomic_DNA"/>
</dbReference>
<evidence type="ECO:0000256" key="1">
    <source>
        <dbReference type="ARBA" id="ARBA00022574"/>
    </source>
</evidence>
<keyword evidence="5" id="KW-0812">Transmembrane</keyword>
<protein>
    <recommendedName>
        <fullName evidence="8">WD40 repeat domain-containing protein</fullName>
    </recommendedName>
</protein>
<gene>
    <name evidence="6" type="ORF">I5907_16865</name>
</gene>
<dbReference type="SMART" id="SM00320">
    <property type="entry name" value="WD40"/>
    <property type="match status" value="4"/>
</dbReference>
<dbReference type="InterPro" id="IPR036322">
    <property type="entry name" value="WD40_repeat_dom_sf"/>
</dbReference>
<keyword evidence="5" id="KW-1133">Transmembrane helix</keyword>
<dbReference type="PANTHER" id="PTHR19848:SF8">
    <property type="entry name" value="F-BOX AND WD REPEAT DOMAIN CONTAINING 7"/>
    <property type="match status" value="1"/>
</dbReference>
<feature type="coiled-coil region" evidence="4">
    <location>
        <begin position="91"/>
        <end position="158"/>
    </location>
</feature>
<evidence type="ECO:0000256" key="2">
    <source>
        <dbReference type="ARBA" id="ARBA00022737"/>
    </source>
</evidence>
<accession>A0A931MC62</accession>
<feature type="transmembrane region" description="Helical" evidence="5">
    <location>
        <begin position="18"/>
        <end position="37"/>
    </location>
</feature>